<evidence type="ECO:0000256" key="2">
    <source>
        <dbReference type="ARBA" id="ARBA00022980"/>
    </source>
</evidence>
<dbReference type="Pfam" id="PF01165">
    <property type="entry name" value="Ribosomal_S21"/>
    <property type="match status" value="1"/>
</dbReference>
<name>A0A9P4Y7G5_CRYP1</name>
<dbReference type="Proteomes" id="UP000803844">
    <property type="component" value="Unassembled WGS sequence"/>
</dbReference>
<dbReference type="AlphaFoldDB" id="A0A9P4Y7G5"/>
<dbReference type="PANTHER" id="PTHR41237">
    <property type="entry name" value="37S RIBOSOMAL PROTEIN MRP21, MITOCHONDRIAL"/>
    <property type="match status" value="1"/>
</dbReference>
<comment type="similarity">
    <text evidence="1">Belongs to the bacterial ribosomal protein bS21 family.</text>
</comment>
<dbReference type="OrthoDB" id="2501249at2759"/>
<feature type="compositionally biased region" description="Low complexity" evidence="4">
    <location>
        <begin position="12"/>
        <end position="21"/>
    </location>
</feature>
<dbReference type="GO" id="GO:0070124">
    <property type="term" value="P:mitochondrial translational initiation"/>
    <property type="evidence" value="ECO:0007669"/>
    <property type="project" value="TreeGrafter"/>
</dbReference>
<dbReference type="GO" id="GO:0003735">
    <property type="term" value="F:structural constituent of ribosome"/>
    <property type="evidence" value="ECO:0007669"/>
    <property type="project" value="InterPro"/>
</dbReference>
<feature type="compositionally biased region" description="Polar residues" evidence="4">
    <location>
        <begin position="22"/>
        <end position="31"/>
    </location>
</feature>
<sequence length="192" mass="21712">MASYMRQHEQQQKQQQQRQNQVSGPGSATSFASRSIFQSNDTSSAASGASLLNPWVAPRSNTSALPRSSQSVVDNNMDGLGLSSWSSPTVQDLLTNRQHLGYERPADVKYRLRPVIGRTVELQNGVDVARGLAILNMKCSLNRVRADQTKQRFHERGGLKRKRLRRERWRARFKEGFKATCSRVRVLAKQGW</sequence>
<protein>
    <recommendedName>
        <fullName evidence="7">Ribosomal protein S21</fullName>
    </recommendedName>
</protein>
<comment type="caution">
    <text evidence="5">The sequence shown here is derived from an EMBL/GenBank/DDBJ whole genome shotgun (WGS) entry which is preliminary data.</text>
</comment>
<dbReference type="EMBL" id="MU032346">
    <property type="protein sequence ID" value="KAF3768136.1"/>
    <property type="molecule type" value="Genomic_DNA"/>
</dbReference>
<evidence type="ECO:0000256" key="1">
    <source>
        <dbReference type="ARBA" id="ARBA00006640"/>
    </source>
</evidence>
<proteinExistence type="inferred from homology"/>
<reference evidence="5" key="1">
    <citation type="journal article" date="2020" name="Phytopathology">
        <title>Genome sequence of the chestnut blight fungus Cryphonectria parasitica EP155: A fundamental resource for an archetypical invasive plant pathogen.</title>
        <authorList>
            <person name="Crouch J.A."/>
            <person name="Dawe A."/>
            <person name="Aerts A."/>
            <person name="Barry K."/>
            <person name="Churchill A.C.L."/>
            <person name="Grimwood J."/>
            <person name="Hillman B."/>
            <person name="Milgroom M.G."/>
            <person name="Pangilinan J."/>
            <person name="Smith M."/>
            <person name="Salamov A."/>
            <person name="Schmutz J."/>
            <person name="Yadav J."/>
            <person name="Grigoriev I.V."/>
            <person name="Nuss D."/>
        </authorList>
    </citation>
    <scope>NUCLEOTIDE SEQUENCE</scope>
    <source>
        <strain evidence="5">EP155</strain>
    </source>
</reference>
<gene>
    <name evidence="5" type="ORF">M406DRAFT_329169</name>
</gene>
<evidence type="ECO:0008006" key="7">
    <source>
        <dbReference type="Google" id="ProtNLM"/>
    </source>
</evidence>
<keyword evidence="3" id="KW-0687">Ribonucleoprotein</keyword>
<keyword evidence="2" id="KW-0689">Ribosomal protein</keyword>
<dbReference type="GeneID" id="63837533"/>
<dbReference type="RefSeq" id="XP_040779097.1">
    <property type="nucleotide sequence ID" value="XM_040920404.1"/>
</dbReference>
<feature type="compositionally biased region" description="Basic and acidic residues" evidence="4">
    <location>
        <begin position="1"/>
        <end position="11"/>
    </location>
</feature>
<evidence type="ECO:0000313" key="6">
    <source>
        <dbReference type="Proteomes" id="UP000803844"/>
    </source>
</evidence>
<dbReference type="InterPro" id="IPR001911">
    <property type="entry name" value="Ribosomal_bS21"/>
</dbReference>
<accession>A0A9P4Y7G5</accession>
<evidence type="ECO:0000313" key="5">
    <source>
        <dbReference type="EMBL" id="KAF3768136.1"/>
    </source>
</evidence>
<evidence type="ECO:0000256" key="4">
    <source>
        <dbReference type="SAM" id="MobiDB-lite"/>
    </source>
</evidence>
<feature type="region of interest" description="Disordered" evidence="4">
    <location>
        <begin position="1"/>
        <end position="31"/>
    </location>
</feature>
<dbReference type="InterPro" id="IPR052837">
    <property type="entry name" value="Mitoribosomal_bS21"/>
</dbReference>
<dbReference type="GO" id="GO:0005763">
    <property type="term" value="C:mitochondrial small ribosomal subunit"/>
    <property type="evidence" value="ECO:0007669"/>
    <property type="project" value="TreeGrafter"/>
</dbReference>
<evidence type="ECO:0000256" key="3">
    <source>
        <dbReference type="ARBA" id="ARBA00023274"/>
    </source>
</evidence>
<dbReference type="PANTHER" id="PTHR41237:SF1">
    <property type="entry name" value="SMALL RIBOSOMAL SUBUNIT PROTEIN BS21M"/>
    <property type="match status" value="1"/>
</dbReference>
<organism evidence="5 6">
    <name type="scientific">Cryphonectria parasitica (strain ATCC 38755 / EP155)</name>
    <dbReference type="NCBI Taxonomy" id="660469"/>
    <lineage>
        <taxon>Eukaryota</taxon>
        <taxon>Fungi</taxon>
        <taxon>Dikarya</taxon>
        <taxon>Ascomycota</taxon>
        <taxon>Pezizomycotina</taxon>
        <taxon>Sordariomycetes</taxon>
        <taxon>Sordariomycetidae</taxon>
        <taxon>Diaporthales</taxon>
        <taxon>Cryphonectriaceae</taxon>
        <taxon>Cryphonectria-Endothia species complex</taxon>
        <taxon>Cryphonectria</taxon>
    </lineage>
</organism>
<keyword evidence="6" id="KW-1185">Reference proteome</keyword>